<gene>
    <name evidence="1" type="ORF">ERS852494_03773</name>
    <name evidence="2" type="ORF">NXW23_12865</name>
</gene>
<evidence type="ECO:0000313" key="1">
    <source>
        <dbReference type="EMBL" id="CUQ03662.1"/>
    </source>
</evidence>
<dbReference type="EMBL" id="CP103166">
    <property type="protein sequence ID" value="UVQ95287.1"/>
    <property type="molecule type" value="Genomic_DNA"/>
</dbReference>
<reference evidence="2" key="2">
    <citation type="submission" date="2022-08" db="EMBL/GenBank/DDBJ databases">
        <title>Genome Sequencing of Bacteroides fragilis Group Isolates with Nanopore Technology.</title>
        <authorList>
            <person name="Tisza M.J."/>
            <person name="Smith D."/>
            <person name="Dekker J.P."/>
        </authorList>
    </citation>
    <scope>NUCLEOTIDE SEQUENCE</scope>
    <source>
        <strain evidence="2">BFG-474</strain>
    </source>
</reference>
<reference evidence="1 3" key="1">
    <citation type="submission" date="2015-09" db="EMBL/GenBank/DDBJ databases">
        <authorList>
            <consortium name="Pathogen Informatics"/>
        </authorList>
    </citation>
    <scope>NUCLEOTIDE SEQUENCE [LARGE SCALE GENOMIC DNA]</scope>
    <source>
        <strain evidence="1 3">2789STDY5834880</strain>
    </source>
</reference>
<evidence type="ECO:0000313" key="2">
    <source>
        <dbReference type="EMBL" id="UVQ95287.1"/>
    </source>
</evidence>
<dbReference type="GeneID" id="75113247"/>
<dbReference type="AlphaFoldDB" id="A0A174T1G5"/>
<dbReference type="SUPFAM" id="SSF57783">
    <property type="entry name" value="Zinc beta-ribbon"/>
    <property type="match status" value="1"/>
</dbReference>
<organism evidence="1 3">
    <name type="scientific">Bacteroides caccae</name>
    <dbReference type="NCBI Taxonomy" id="47678"/>
    <lineage>
        <taxon>Bacteria</taxon>
        <taxon>Pseudomonadati</taxon>
        <taxon>Bacteroidota</taxon>
        <taxon>Bacteroidia</taxon>
        <taxon>Bacteroidales</taxon>
        <taxon>Bacteroidaceae</taxon>
        <taxon>Bacteroides</taxon>
    </lineage>
</organism>
<proteinExistence type="predicted"/>
<dbReference type="RefSeq" id="WP_004311895.1">
    <property type="nucleotide sequence ID" value="NZ_CABMOQ010000005.1"/>
</dbReference>
<dbReference type="GO" id="GO:0008270">
    <property type="term" value="F:zinc ion binding"/>
    <property type="evidence" value="ECO:0007669"/>
    <property type="project" value="InterPro"/>
</dbReference>
<evidence type="ECO:0000313" key="3">
    <source>
        <dbReference type="Proteomes" id="UP000095657"/>
    </source>
</evidence>
<dbReference type="STRING" id="47678.ERS852494_03773"/>
<dbReference type="Proteomes" id="UP001060260">
    <property type="component" value="Chromosome"/>
</dbReference>
<protein>
    <submittedName>
        <fullName evidence="1">DNA primase</fullName>
    </submittedName>
</protein>
<dbReference type="GO" id="GO:0003677">
    <property type="term" value="F:DNA binding"/>
    <property type="evidence" value="ECO:0007669"/>
    <property type="project" value="InterPro"/>
</dbReference>
<dbReference type="InterPro" id="IPR036977">
    <property type="entry name" value="DNA_primase_Znf_CHC2"/>
</dbReference>
<accession>A0A174T1G5</accession>
<dbReference type="Proteomes" id="UP000095657">
    <property type="component" value="Unassembled WGS sequence"/>
</dbReference>
<dbReference type="GO" id="GO:0006260">
    <property type="term" value="P:DNA replication"/>
    <property type="evidence" value="ECO:0007669"/>
    <property type="project" value="InterPro"/>
</dbReference>
<dbReference type="EMBL" id="CZAI01000010">
    <property type="protein sequence ID" value="CUQ03662.1"/>
    <property type="molecule type" value="Genomic_DNA"/>
</dbReference>
<sequence>MNIEEAKSIQLEDYLRRMGFNPVKQQGDSIWYCSPFREEKTPSFKVSASRNL</sequence>
<name>A0A174T1G5_9BACE</name>
<dbReference type="Gene3D" id="3.90.580.10">
    <property type="entry name" value="Zinc finger, CHC2-type domain"/>
    <property type="match status" value="1"/>
</dbReference>